<evidence type="ECO:0000313" key="3">
    <source>
        <dbReference type="EMBL" id="GMS83163.1"/>
    </source>
</evidence>
<accession>A0AAV5SJB1</accession>
<dbReference type="EMBL" id="BTSX01000002">
    <property type="protein sequence ID" value="GMS83163.1"/>
    <property type="molecule type" value="Genomic_DNA"/>
</dbReference>
<evidence type="ECO:0008006" key="5">
    <source>
        <dbReference type="Google" id="ProtNLM"/>
    </source>
</evidence>
<comment type="caution">
    <text evidence="3">The sequence shown here is derived from an EMBL/GenBank/DDBJ whole genome shotgun (WGS) entry which is preliminary data.</text>
</comment>
<evidence type="ECO:0000256" key="2">
    <source>
        <dbReference type="ARBA" id="ARBA00022801"/>
    </source>
</evidence>
<dbReference type="AlphaFoldDB" id="A0AAV5SJB1"/>
<gene>
    <name evidence="3" type="ORF">PENTCL1PPCAC_5338</name>
</gene>
<dbReference type="Pfam" id="PF03571">
    <property type="entry name" value="Peptidase_M49"/>
    <property type="match status" value="1"/>
</dbReference>
<reference evidence="3" key="1">
    <citation type="submission" date="2023-10" db="EMBL/GenBank/DDBJ databases">
        <title>Genome assembly of Pristionchus species.</title>
        <authorList>
            <person name="Yoshida K."/>
            <person name="Sommer R.J."/>
        </authorList>
    </citation>
    <scope>NUCLEOTIDE SEQUENCE</scope>
    <source>
        <strain evidence="3">RS0144</strain>
    </source>
</reference>
<proteinExistence type="predicted"/>
<dbReference type="Proteomes" id="UP001432027">
    <property type="component" value="Unassembled WGS sequence"/>
</dbReference>
<dbReference type="GO" id="GO:0046872">
    <property type="term" value="F:metal ion binding"/>
    <property type="evidence" value="ECO:0007669"/>
    <property type="project" value="UniProtKB-KW"/>
</dbReference>
<name>A0AAV5SJB1_9BILA</name>
<organism evidence="3 4">
    <name type="scientific">Pristionchus entomophagus</name>
    <dbReference type="NCBI Taxonomy" id="358040"/>
    <lineage>
        <taxon>Eukaryota</taxon>
        <taxon>Metazoa</taxon>
        <taxon>Ecdysozoa</taxon>
        <taxon>Nematoda</taxon>
        <taxon>Chromadorea</taxon>
        <taxon>Rhabditida</taxon>
        <taxon>Rhabditina</taxon>
        <taxon>Diplogasteromorpha</taxon>
        <taxon>Diplogasteroidea</taxon>
        <taxon>Neodiplogasteridae</taxon>
        <taxon>Pristionchus</taxon>
    </lineage>
</organism>
<keyword evidence="2" id="KW-0378">Hydrolase</keyword>
<protein>
    <recommendedName>
        <fullName evidence="5">Peptidase</fullName>
    </recommendedName>
</protein>
<keyword evidence="4" id="KW-1185">Reference proteome</keyword>
<keyword evidence="1" id="KW-0479">Metal-binding</keyword>
<sequence>MILNAIHELLGHGSGKLFERKKDGSFNFDKDNTVDTLTGGKVTSWYERKQSYDSMFGHLASWHHLASFSLVQK</sequence>
<dbReference type="InterPro" id="IPR039461">
    <property type="entry name" value="Peptidase_M49"/>
</dbReference>
<evidence type="ECO:0000313" key="4">
    <source>
        <dbReference type="Proteomes" id="UP001432027"/>
    </source>
</evidence>
<dbReference type="GO" id="GO:0016787">
    <property type="term" value="F:hydrolase activity"/>
    <property type="evidence" value="ECO:0007669"/>
    <property type="project" value="UniProtKB-KW"/>
</dbReference>
<evidence type="ECO:0000256" key="1">
    <source>
        <dbReference type="ARBA" id="ARBA00022723"/>
    </source>
</evidence>